<evidence type="ECO:0000313" key="3">
    <source>
        <dbReference type="Proteomes" id="UP001149079"/>
    </source>
</evidence>
<keyword evidence="1" id="KW-0812">Transmembrane</keyword>
<evidence type="ECO:0000313" key="2">
    <source>
        <dbReference type="EMBL" id="KAJ5120279.1"/>
    </source>
</evidence>
<proteinExistence type="predicted"/>
<keyword evidence="1" id="KW-1133">Transmembrane helix</keyword>
<protein>
    <submittedName>
        <fullName evidence="2">Uncharacterized protein</fullName>
    </submittedName>
</protein>
<organism evidence="2 3">
    <name type="scientific">Penicillium bovifimosum</name>
    <dbReference type="NCBI Taxonomy" id="126998"/>
    <lineage>
        <taxon>Eukaryota</taxon>
        <taxon>Fungi</taxon>
        <taxon>Dikarya</taxon>
        <taxon>Ascomycota</taxon>
        <taxon>Pezizomycotina</taxon>
        <taxon>Eurotiomycetes</taxon>
        <taxon>Eurotiomycetidae</taxon>
        <taxon>Eurotiales</taxon>
        <taxon>Aspergillaceae</taxon>
        <taxon>Penicillium</taxon>
    </lineage>
</organism>
<feature type="transmembrane region" description="Helical" evidence="1">
    <location>
        <begin position="52"/>
        <end position="75"/>
    </location>
</feature>
<comment type="caution">
    <text evidence="2">The sequence shown here is derived from an EMBL/GenBank/DDBJ whole genome shotgun (WGS) entry which is preliminary data.</text>
</comment>
<name>A0A9W9KUK2_9EURO</name>
<dbReference type="AlphaFoldDB" id="A0A9W9KUK2"/>
<sequence length="128" mass="14632">MVPIPRIIRDAARFGYQCAVNWTWSRTCTETTPERHNSFKLTDLSRESRDKWLLSAVTIILFGITAMGFVAWFYFWGRDRHPRQTASPEDKTALNEIDEFPDEEERSDGWYGFILACHAAITLGAGAG</sequence>
<keyword evidence="1" id="KW-0472">Membrane</keyword>
<dbReference type="OrthoDB" id="4234793at2759"/>
<accession>A0A9W9KUK2</accession>
<keyword evidence="3" id="KW-1185">Reference proteome</keyword>
<dbReference type="Proteomes" id="UP001149079">
    <property type="component" value="Unassembled WGS sequence"/>
</dbReference>
<reference evidence="2" key="2">
    <citation type="journal article" date="2023" name="IMA Fungus">
        <title>Comparative genomic study of the Penicillium genus elucidates a diverse pangenome and 15 lateral gene transfer events.</title>
        <authorList>
            <person name="Petersen C."/>
            <person name="Sorensen T."/>
            <person name="Nielsen M.R."/>
            <person name="Sondergaard T.E."/>
            <person name="Sorensen J.L."/>
            <person name="Fitzpatrick D.A."/>
            <person name="Frisvad J.C."/>
            <person name="Nielsen K.L."/>
        </authorList>
    </citation>
    <scope>NUCLEOTIDE SEQUENCE</scope>
    <source>
        <strain evidence="2">IBT 22155</strain>
    </source>
</reference>
<dbReference type="GeneID" id="81409581"/>
<reference evidence="2" key="1">
    <citation type="submission" date="2022-11" db="EMBL/GenBank/DDBJ databases">
        <authorList>
            <person name="Petersen C."/>
        </authorList>
    </citation>
    <scope>NUCLEOTIDE SEQUENCE</scope>
    <source>
        <strain evidence="2">IBT 22155</strain>
    </source>
</reference>
<evidence type="ECO:0000256" key="1">
    <source>
        <dbReference type="SAM" id="Phobius"/>
    </source>
</evidence>
<gene>
    <name evidence="2" type="ORF">N7515_009667</name>
</gene>
<dbReference type="RefSeq" id="XP_056516783.1">
    <property type="nucleotide sequence ID" value="XM_056670410.1"/>
</dbReference>
<dbReference type="EMBL" id="JAPQKL010000008">
    <property type="protein sequence ID" value="KAJ5120279.1"/>
    <property type="molecule type" value="Genomic_DNA"/>
</dbReference>